<keyword evidence="3" id="KW-1185">Reference proteome</keyword>
<proteinExistence type="predicted"/>
<sequence>MDKQPVTRTFSFGDMCSGNKASDDFSTVRRHSIAGIRALLWATGSTKFFGCSTDSQTSRENIFANILTPDSIPQFTIPSLSVQTSLRSLDKETEDNEAGSEGELSCGANISSSSSSSSSCSSLLLSGRKAERCLSDPLAKRRSLLQQDIPFPNSSKNTLHFLDPTSKAALSLPHLTKVTTPYGFVTLSQSPHMVSEEALLCQTGLHRLNSNNKASFSACASGSNTEVIKGNCFHLSGAKKKLSKDLPHSQCGERSPRGEPQASLCASGRHPEKLKRRFYHIMKKHFM</sequence>
<evidence type="ECO:0000313" key="2">
    <source>
        <dbReference type="EMBL" id="KAK5601578.1"/>
    </source>
</evidence>
<organism evidence="2 3">
    <name type="scientific">Crenichthys baileyi</name>
    <name type="common">White River springfish</name>
    <dbReference type="NCBI Taxonomy" id="28760"/>
    <lineage>
        <taxon>Eukaryota</taxon>
        <taxon>Metazoa</taxon>
        <taxon>Chordata</taxon>
        <taxon>Craniata</taxon>
        <taxon>Vertebrata</taxon>
        <taxon>Euteleostomi</taxon>
        <taxon>Actinopterygii</taxon>
        <taxon>Neopterygii</taxon>
        <taxon>Teleostei</taxon>
        <taxon>Neoteleostei</taxon>
        <taxon>Acanthomorphata</taxon>
        <taxon>Ovalentaria</taxon>
        <taxon>Atherinomorphae</taxon>
        <taxon>Cyprinodontiformes</taxon>
        <taxon>Goodeidae</taxon>
        <taxon>Crenichthys</taxon>
    </lineage>
</organism>
<reference evidence="2 3" key="1">
    <citation type="submission" date="2021-06" db="EMBL/GenBank/DDBJ databases">
        <authorList>
            <person name="Palmer J.M."/>
        </authorList>
    </citation>
    <scope>NUCLEOTIDE SEQUENCE [LARGE SCALE GENOMIC DNA]</scope>
    <source>
        <strain evidence="2 3">MEX-2019</strain>
        <tissue evidence="2">Muscle</tissue>
    </source>
</reference>
<comment type="caution">
    <text evidence="2">The sequence shown here is derived from an EMBL/GenBank/DDBJ whole genome shotgun (WGS) entry which is preliminary data.</text>
</comment>
<feature type="region of interest" description="Disordered" evidence="1">
    <location>
        <begin position="87"/>
        <end position="117"/>
    </location>
</feature>
<dbReference type="PANTHER" id="PTHR46291">
    <property type="entry name" value="C2 DOMAIN-CONTAINING PROTEIN"/>
    <property type="match status" value="1"/>
</dbReference>
<accession>A0AAV9QXJ8</accession>
<name>A0AAV9QXJ8_9TELE</name>
<evidence type="ECO:0000256" key="1">
    <source>
        <dbReference type="SAM" id="MobiDB-lite"/>
    </source>
</evidence>
<dbReference type="PANTHER" id="PTHR46291:SF4">
    <property type="entry name" value="C2 CALCIUM-DEPENDENT DOMAIN-CONTAINING PROTEIN 4C-LIKE"/>
    <property type="match status" value="1"/>
</dbReference>
<dbReference type="Proteomes" id="UP001311232">
    <property type="component" value="Unassembled WGS sequence"/>
</dbReference>
<dbReference type="InterPro" id="IPR043549">
    <property type="entry name" value="C2C4C/C2C4D"/>
</dbReference>
<dbReference type="AlphaFoldDB" id="A0AAV9QXJ8"/>
<feature type="region of interest" description="Disordered" evidence="1">
    <location>
        <begin position="244"/>
        <end position="267"/>
    </location>
</feature>
<protein>
    <submittedName>
        <fullName evidence="2">Uncharacterized protein</fullName>
    </submittedName>
</protein>
<gene>
    <name evidence="2" type="ORF">CRENBAI_023761</name>
</gene>
<evidence type="ECO:0000313" key="3">
    <source>
        <dbReference type="Proteomes" id="UP001311232"/>
    </source>
</evidence>
<dbReference type="EMBL" id="JAHHUM010002664">
    <property type="protein sequence ID" value="KAK5601578.1"/>
    <property type="molecule type" value="Genomic_DNA"/>
</dbReference>